<dbReference type="RefSeq" id="WP_344808933.1">
    <property type="nucleotide sequence ID" value="NZ_BAABAB010000048.1"/>
</dbReference>
<feature type="transmembrane region" description="Helical" evidence="1">
    <location>
        <begin position="98"/>
        <end position="117"/>
    </location>
</feature>
<gene>
    <name evidence="2" type="ORF">GCM10022236_45600</name>
</gene>
<comment type="caution">
    <text evidence="2">The sequence shown here is derived from an EMBL/GenBank/DDBJ whole genome shotgun (WGS) entry which is preliminary data.</text>
</comment>
<reference evidence="3" key="1">
    <citation type="journal article" date="2019" name="Int. J. Syst. Evol. Microbiol.">
        <title>The Global Catalogue of Microorganisms (GCM) 10K type strain sequencing project: providing services to taxonomists for standard genome sequencing and annotation.</title>
        <authorList>
            <consortium name="The Broad Institute Genomics Platform"/>
            <consortium name="The Broad Institute Genome Sequencing Center for Infectious Disease"/>
            <person name="Wu L."/>
            <person name="Ma J."/>
        </authorList>
    </citation>
    <scope>NUCLEOTIDE SEQUENCE [LARGE SCALE GENOMIC DNA]</scope>
    <source>
        <strain evidence="3">JCM 16929</strain>
    </source>
</reference>
<keyword evidence="1" id="KW-0472">Membrane</keyword>
<evidence type="ECO:0000313" key="2">
    <source>
        <dbReference type="EMBL" id="GAA3638034.1"/>
    </source>
</evidence>
<feature type="transmembrane region" description="Helical" evidence="1">
    <location>
        <begin position="39"/>
        <end position="61"/>
    </location>
</feature>
<feature type="transmembrane region" description="Helical" evidence="1">
    <location>
        <begin position="68"/>
        <end position="86"/>
    </location>
</feature>
<sequence>MERASVLMRVACLCLVVVSVGILAFGIVTVLPRMVGSNLLIRATGLASIGLGLFGGLIALIPFRRREVWAWSVLWFYPIFWTVHLVNGLPPGKDHIHQIAFIVLSLAGLLLPVRHIFGVGRRS</sequence>
<evidence type="ECO:0000256" key="1">
    <source>
        <dbReference type="SAM" id="Phobius"/>
    </source>
</evidence>
<protein>
    <submittedName>
        <fullName evidence="2">Uncharacterized protein</fullName>
    </submittedName>
</protein>
<evidence type="ECO:0000313" key="3">
    <source>
        <dbReference type="Proteomes" id="UP001501490"/>
    </source>
</evidence>
<dbReference type="Proteomes" id="UP001501490">
    <property type="component" value="Unassembled WGS sequence"/>
</dbReference>
<keyword evidence="1" id="KW-0812">Transmembrane</keyword>
<keyword evidence="3" id="KW-1185">Reference proteome</keyword>
<dbReference type="EMBL" id="BAABAB010000048">
    <property type="protein sequence ID" value="GAA3638034.1"/>
    <property type="molecule type" value="Genomic_DNA"/>
</dbReference>
<organism evidence="2 3">
    <name type="scientific">Microlunatus ginsengisoli</name>
    <dbReference type="NCBI Taxonomy" id="363863"/>
    <lineage>
        <taxon>Bacteria</taxon>
        <taxon>Bacillati</taxon>
        <taxon>Actinomycetota</taxon>
        <taxon>Actinomycetes</taxon>
        <taxon>Propionibacteriales</taxon>
        <taxon>Propionibacteriaceae</taxon>
        <taxon>Microlunatus</taxon>
    </lineage>
</organism>
<keyword evidence="1" id="KW-1133">Transmembrane helix</keyword>
<name>A0ABP7AQS7_9ACTN</name>
<feature type="transmembrane region" description="Helical" evidence="1">
    <location>
        <begin position="7"/>
        <end position="27"/>
    </location>
</feature>
<accession>A0ABP7AQS7</accession>
<proteinExistence type="predicted"/>